<feature type="domain" description="BTB" evidence="3">
    <location>
        <begin position="114"/>
        <end position="187"/>
    </location>
</feature>
<dbReference type="Pfam" id="PF00651">
    <property type="entry name" value="BTB"/>
    <property type="match status" value="1"/>
</dbReference>
<dbReference type="Proteomes" id="UP001412067">
    <property type="component" value="Unassembled WGS sequence"/>
</dbReference>
<dbReference type="InterPro" id="IPR044292">
    <property type="entry name" value="NPR"/>
</dbReference>
<dbReference type="Gene3D" id="3.30.710.10">
    <property type="entry name" value="Potassium Channel Kv1.1, Chain A"/>
    <property type="match status" value="1"/>
</dbReference>
<organism evidence="4 5">
    <name type="scientific">Platanthera guangdongensis</name>
    <dbReference type="NCBI Taxonomy" id="2320717"/>
    <lineage>
        <taxon>Eukaryota</taxon>
        <taxon>Viridiplantae</taxon>
        <taxon>Streptophyta</taxon>
        <taxon>Embryophyta</taxon>
        <taxon>Tracheophyta</taxon>
        <taxon>Spermatophyta</taxon>
        <taxon>Magnoliopsida</taxon>
        <taxon>Liliopsida</taxon>
        <taxon>Asparagales</taxon>
        <taxon>Orchidaceae</taxon>
        <taxon>Orchidoideae</taxon>
        <taxon>Orchideae</taxon>
        <taxon>Orchidinae</taxon>
        <taxon>Platanthera</taxon>
    </lineage>
</organism>
<dbReference type="InterPro" id="IPR000210">
    <property type="entry name" value="BTB/POZ_dom"/>
</dbReference>
<accession>A0ABR2M256</accession>
<evidence type="ECO:0000313" key="5">
    <source>
        <dbReference type="Proteomes" id="UP001412067"/>
    </source>
</evidence>
<dbReference type="PANTHER" id="PTHR46475:SF1">
    <property type="entry name" value="REGULATORY PROTEIN NPR2"/>
    <property type="match status" value="1"/>
</dbReference>
<evidence type="ECO:0000256" key="1">
    <source>
        <dbReference type="ARBA" id="ARBA00004906"/>
    </source>
</evidence>
<keyword evidence="5" id="KW-1185">Reference proteome</keyword>
<gene>
    <name evidence="4" type="primary">NPR1</name>
    <name evidence="4" type="ORF">KSP40_PGU015777</name>
</gene>
<dbReference type="PROSITE" id="PS50097">
    <property type="entry name" value="BTB"/>
    <property type="match status" value="1"/>
</dbReference>
<comment type="caution">
    <text evidence="4">The sequence shown here is derived from an EMBL/GenBank/DDBJ whole genome shotgun (WGS) entry which is preliminary data.</text>
</comment>
<dbReference type="PANTHER" id="PTHR46475">
    <property type="entry name" value="REGULATORY PROTEIN NPR3"/>
    <property type="match status" value="1"/>
</dbReference>
<sequence>MFGVDWINEASPGSNGVEGAFSGTGERQQGRMPLNASNQRVRLELPGGAMKLQQRGDEEKKKLERRIMTGSGGFSITQFPDDADPISQPDIESLRRLSDHLLSLHQSPDFDFFADACIVVGGNEFPVHRCLLSARSPFFRDFFVKKEKTTASDPIRVEMKELVGEIVVGFETFSLVAEYLYSGRLGC</sequence>
<comment type="pathway">
    <text evidence="1">Protein modification; protein ubiquitination.</text>
</comment>
<dbReference type="SUPFAM" id="SSF54695">
    <property type="entry name" value="POZ domain"/>
    <property type="match status" value="1"/>
</dbReference>
<reference evidence="4 5" key="1">
    <citation type="journal article" date="2022" name="Nat. Plants">
        <title>Genomes of leafy and leafless Platanthera orchids illuminate the evolution of mycoheterotrophy.</title>
        <authorList>
            <person name="Li M.H."/>
            <person name="Liu K.W."/>
            <person name="Li Z."/>
            <person name="Lu H.C."/>
            <person name="Ye Q.L."/>
            <person name="Zhang D."/>
            <person name="Wang J.Y."/>
            <person name="Li Y.F."/>
            <person name="Zhong Z.M."/>
            <person name="Liu X."/>
            <person name="Yu X."/>
            <person name="Liu D.K."/>
            <person name="Tu X.D."/>
            <person name="Liu B."/>
            <person name="Hao Y."/>
            <person name="Liao X.Y."/>
            <person name="Jiang Y.T."/>
            <person name="Sun W.H."/>
            <person name="Chen J."/>
            <person name="Chen Y.Q."/>
            <person name="Ai Y."/>
            <person name="Zhai J.W."/>
            <person name="Wu S.S."/>
            <person name="Zhou Z."/>
            <person name="Hsiao Y.Y."/>
            <person name="Wu W.L."/>
            <person name="Chen Y.Y."/>
            <person name="Lin Y.F."/>
            <person name="Hsu J.L."/>
            <person name="Li C.Y."/>
            <person name="Wang Z.W."/>
            <person name="Zhao X."/>
            <person name="Zhong W.Y."/>
            <person name="Ma X.K."/>
            <person name="Ma L."/>
            <person name="Huang J."/>
            <person name="Chen G.Z."/>
            <person name="Huang M.Z."/>
            <person name="Huang L."/>
            <person name="Peng D.H."/>
            <person name="Luo Y.B."/>
            <person name="Zou S.Q."/>
            <person name="Chen S.P."/>
            <person name="Lan S."/>
            <person name="Tsai W.C."/>
            <person name="Van de Peer Y."/>
            <person name="Liu Z.J."/>
        </authorList>
    </citation>
    <scope>NUCLEOTIDE SEQUENCE [LARGE SCALE GENOMIC DNA]</scope>
    <source>
        <strain evidence="4">Lor288</strain>
    </source>
</reference>
<evidence type="ECO:0000256" key="2">
    <source>
        <dbReference type="SAM" id="MobiDB-lite"/>
    </source>
</evidence>
<dbReference type="InterPro" id="IPR011333">
    <property type="entry name" value="SKP1/BTB/POZ_sf"/>
</dbReference>
<feature type="region of interest" description="Disordered" evidence="2">
    <location>
        <begin position="1"/>
        <end position="33"/>
    </location>
</feature>
<evidence type="ECO:0000259" key="3">
    <source>
        <dbReference type="PROSITE" id="PS50097"/>
    </source>
</evidence>
<proteinExistence type="predicted"/>
<name>A0ABR2M256_9ASPA</name>
<evidence type="ECO:0000313" key="4">
    <source>
        <dbReference type="EMBL" id="KAK8956050.1"/>
    </source>
</evidence>
<protein>
    <submittedName>
        <fullName evidence="4">Regulatory protein NPR1</fullName>
    </submittedName>
</protein>
<dbReference type="EMBL" id="JBBWWR010000013">
    <property type="protein sequence ID" value="KAK8956050.1"/>
    <property type="molecule type" value="Genomic_DNA"/>
</dbReference>